<comment type="similarity">
    <text evidence="2 6">Belongs to the class-III pyridoxal-phosphate-dependent aminotransferase family.</text>
</comment>
<dbReference type="InterPro" id="IPR012773">
    <property type="entry name" value="Ectoine_EctB"/>
</dbReference>
<evidence type="ECO:0000256" key="3">
    <source>
        <dbReference type="ARBA" id="ARBA00022576"/>
    </source>
</evidence>
<dbReference type="PANTHER" id="PTHR43552:SF2">
    <property type="entry name" value="DIAMINOBUTYRATE--2-OXOGLUTARATE TRANSAMINASE"/>
    <property type="match status" value="1"/>
</dbReference>
<gene>
    <name evidence="8" type="primary">ectB</name>
    <name evidence="8" type="ORF">Pla52n_54970</name>
</gene>
<evidence type="ECO:0000256" key="2">
    <source>
        <dbReference type="ARBA" id="ARBA00008954"/>
    </source>
</evidence>
<comment type="pathway">
    <text evidence="7">Amine and polyamine biosynthesis; ectoine biosynthesis; L-ectoine from L-aspartate 4-semialdehyde: step 1/3.</text>
</comment>
<dbReference type="PROSITE" id="PS00600">
    <property type="entry name" value="AA_TRANSFER_CLASS_3"/>
    <property type="match status" value="1"/>
</dbReference>
<dbReference type="Pfam" id="PF00202">
    <property type="entry name" value="Aminotran_3"/>
    <property type="match status" value="1"/>
</dbReference>
<dbReference type="InterPro" id="IPR015421">
    <property type="entry name" value="PyrdxlP-dep_Trfase_major"/>
</dbReference>
<comment type="catalytic activity">
    <reaction evidence="7">
        <text>L-2,4-diaminobutanoate + 2-oxoglutarate = L-aspartate 4-semialdehyde + L-glutamate</text>
        <dbReference type="Rhea" id="RHEA:11160"/>
        <dbReference type="ChEBI" id="CHEBI:16810"/>
        <dbReference type="ChEBI" id="CHEBI:29985"/>
        <dbReference type="ChEBI" id="CHEBI:58761"/>
        <dbReference type="ChEBI" id="CHEBI:537519"/>
        <dbReference type="EC" id="2.6.1.76"/>
    </reaction>
</comment>
<dbReference type="NCBIfam" id="TIGR02407">
    <property type="entry name" value="ectoine_ectB"/>
    <property type="match status" value="1"/>
</dbReference>
<dbReference type="GO" id="GO:0030170">
    <property type="term" value="F:pyridoxal phosphate binding"/>
    <property type="evidence" value="ECO:0007669"/>
    <property type="project" value="InterPro"/>
</dbReference>
<dbReference type="PIRSF" id="PIRSF000521">
    <property type="entry name" value="Transaminase_4ab_Lys_Orn"/>
    <property type="match status" value="1"/>
</dbReference>
<comment type="cofactor">
    <cofactor evidence="1 7">
        <name>pyridoxal 5'-phosphate</name>
        <dbReference type="ChEBI" id="CHEBI:597326"/>
    </cofactor>
</comment>
<dbReference type="Gene3D" id="3.40.640.10">
    <property type="entry name" value="Type I PLP-dependent aspartate aminotransferase-like (Major domain)"/>
    <property type="match status" value="1"/>
</dbReference>
<dbReference type="AlphaFoldDB" id="A0A5C6A5G1"/>
<dbReference type="InterPro" id="IPR004637">
    <property type="entry name" value="Dat"/>
</dbReference>
<keyword evidence="9" id="KW-1185">Reference proteome</keyword>
<reference evidence="8 9" key="1">
    <citation type="submission" date="2019-02" db="EMBL/GenBank/DDBJ databases">
        <title>Deep-cultivation of Planctomycetes and their phenomic and genomic characterization uncovers novel biology.</title>
        <authorList>
            <person name="Wiegand S."/>
            <person name="Jogler M."/>
            <person name="Boedeker C."/>
            <person name="Pinto D."/>
            <person name="Vollmers J."/>
            <person name="Rivas-Marin E."/>
            <person name="Kohn T."/>
            <person name="Peeters S.H."/>
            <person name="Heuer A."/>
            <person name="Rast P."/>
            <person name="Oberbeckmann S."/>
            <person name="Bunk B."/>
            <person name="Jeske O."/>
            <person name="Meyerdierks A."/>
            <person name="Storesund J.E."/>
            <person name="Kallscheuer N."/>
            <person name="Luecker S."/>
            <person name="Lage O.M."/>
            <person name="Pohl T."/>
            <person name="Merkel B.J."/>
            <person name="Hornburger P."/>
            <person name="Mueller R.-W."/>
            <person name="Bruemmer F."/>
            <person name="Labrenz M."/>
            <person name="Spormann A.M."/>
            <person name="Op Den Camp H."/>
            <person name="Overmann J."/>
            <person name="Amann R."/>
            <person name="Jetten M.S.M."/>
            <person name="Mascher T."/>
            <person name="Medema M.H."/>
            <person name="Devos D.P."/>
            <person name="Kaster A.-K."/>
            <person name="Ovreas L."/>
            <person name="Rohde M."/>
            <person name="Galperin M.Y."/>
            <person name="Jogler C."/>
        </authorList>
    </citation>
    <scope>NUCLEOTIDE SEQUENCE [LARGE SCALE GENOMIC DNA]</scope>
    <source>
        <strain evidence="8 9">Pla52n</strain>
    </source>
</reference>
<dbReference type="EC" id="2.6.1.76" evidence="7"/>
<evidence type="ECO:0000256" key="5">
    <source>
        <dbReference type="ARBA" id="ARBA00022898"/>
    </source>
</evidence>
<comment type="caution">
    <text evidence="8">The sequence shown here is derived from an EMBL/GenBank/DDBJ whole genome shotgun (WGS) entry which is preliminary data.</text>
</comment>
<evidence type="ECO:0000256" key="4">
    <source>
        <dbReference type="ARBA" id="ARBA00022679"/>
    </source>
</evidence>
<proteinExistence type="inferred from homology"/>
<keyword evidence="4 7" id="KW-0808">Transferase</keyword>
<dbReference type="CDD" id="cd00610">
    <property type="entry name" value="OAT_like"/>
    <property type="match status" value="1"/>
</dbReference>
<sequence length="430" mass="46386">MASQQLNGSKNLDTFDRLESNVRGYCRSFPTVFSSARGATLVNEEGEEFIDFFAGAGALSYGHNNPALKSALIEYLAGDGVVHALDMSTSAKRTFLQTFDEVILRPRDMSYKIMFPGPTGTNAVESALKLARKVTGRHNVVSFTNGFHGMTLGSLALTGNSGKRAGAGVPLNNVTHMPFCDFLGTETDTIAALERYLMDSSSGMDLPAAFILETVQAEGGVNIGTRGWLEALAELANRYKVLLIIDDIQVGCGRTGPFFSFEPFSIQPDIICLSKSISGYGLPMALTLMKPELDVFSPGEHNGTFRGHNAAFVTATAALREYWQDDELTRKVNRNARTVRDALLDIAVDHDAVVRGRGMIQGIEFADHSIASAISKEAFKRGLIIETAGPNDEVIKTLPPLTIADELLNRGLKILGESTAAVTNVPVCVN</sequence>
<keyword evidence="5 6" id="KW-0663">Pyridoxal phosphate</keyword>
<dbReference type="GO" id="GO:0019491">
    <property type="term" value="P:ectoine biosynthetic process"/>
    <property type="evidence" value="ECO:0007669"/>
    <property type="project" value="UniProtKB-UniPathway"/>
</dbReference>
<dbReference type="UniPathway" id="UPA00067">
    <property type="reaction ID" value="UER00121"/>
</dbReference>
<evidence type="ECO:0000313" key="9">
    <source>
        <dbReference type="Proteomes" id="UP000320176"/>
    </source>
</evidence>
<organism evidence="8 9">
    <name type="scientific">Stieleria varia</name>
    <dbReference type="NCBI Taxonomy" id="2528005"/>
    <lineage>
        <taxon>Bacteria</taxon>
        <taxon>Pseudomonadati</taxon>
        <taxon>Planctomycetota</taxon>
        <taxon>Planctomycetia</taxon>
        <taxon>Pirellulales</taxon>
        <taxon>Pirellulaceae</taxon>
        <taxon>Stieleria</taxon>
    </lineage>
</organism>
<dbReference type="Gene3D" id="3.90.1150.10">
    <property type="entry name" value="Aspartate Aminotransferase, domain 1"/>
    <property type="match status" value="1"/>
</dbReference>
<accession>A0A5C6A5G1</accession>
<dbReference type="GO" id="GO:0045303">
    <property type="term" value="F:diaminobutyrate-2-oxoglutarate transaminase activity"/>
    <property type="evidence" value="ECO:0007669"/>
    <property type="project" value="UniProtKB-EC"/>
</dbReference>
<evidence type="ECO:0000256" key="7">
    <source>
        <dbReference type="RuleBase" id="RU365034"/>
    </source>
</evidence>
<dbReference type="InterPro" id="IPR015424">
    <property type="entry name" value="PyrdxlP-dep_Trfase"/>
</dbReference>
<dbReference type="InterPro" id="IPR049704">
    <property type="entry name" value="Aminotrans_3_PPA_site"/>
</dbReference>
<dbReference type="GO" id="GO:0047307">
    <property type="term" value="F:diaminobutyrate-pyruvate transaminase activity"/>
    <property type="evidence" value="ECO:0007669"/>
    <property type="project" value="InterPro"/>
</dbReference>
<evidence type="ECO:0000313" key="8">
    <source>
        <dbReference type="EMBL" id="TWT94676.1"/>
    </source>
</evidence>
<dbReference type="NCBIfam" id="TIGR00709">
    <property type="entry name" value="dat"/>
    <property type="match status" value="1"/>
</dbReference>
<dbReference type="Proteomes" id="UP000320176">
    <property type="component" value="Unassembled WGS sequence"/>
</dbReference>
<dbReference type="InterPro" id="IPR005814">
    <property type="entry name" value="Aminotrans_3"/>
</dbReference>
<comment type="function">
    <text evidence="7">Catalyzes reversively the conversion of L-aspartate beta-semialdehyde (ASA) to L-2,4-diaminobutyrate (DABA) by transamination with L-glutamate.</text>
</comment>
<dbReference type="EMBL" id="SJPN01000007">
    <property type="protein sequence ID" value="TWT94676.1"/>
    <property type="molecule type" value="Genomic_DNA"/>
</dbReference>
<protein>
    <recommendedName>
        <fullName evidence="7">Diaminobutyrate--2-oxoglutarate transaminase</fullName>
        <ecNumber evidence="7">2.6.1.76</ecNumber>
    </recommendedName>
    <alternativeName>
        <fullName evidence="7">DABA aminotransferase</fullName>
    </alternativeName>
</protein>
<dbReference type="InterPro" id="IPR015422">
    <property type="entry name" value="PyrdxlP-dep_Trfase_small"/>
</dbReference>
<dbReference type="NCBIfam" id="NF006733">
    <property type="entry name" value="PRK09264.1"/>
    <property type="match status" value="1"/>
</dbReference>
<name>A0A5C6A5G1_9BACT</name>
<keyword evidence="3 7" id="KW-0032">Aminotransferase</keyword>
<evidence type="ECO:0000256" key="6">
    <source>
        <dbReference type="RuleBase" id="RU003560"/>
    </source>
</evidence>
<evidence type="ECO:0000256" key="1">
    <source>
        <dbReference type="ARBA" id="ARBA00001933"/>
    </source>
</evidence>
<dbReference type="PANTHER" id="PTHR43552">
    <property type="entry name" value="DIAMINOBUTYRATE--2-OXOGLUTARATE AMINOTRANSFERASE"/>
    <property type="match status" value="1"/>
</dbReference>
<dbReference type="SUPFAM" id="SSF53383">
    <property type="entry name" value="PLP-dependent transferases"/>
    <property type="match status" value="1"/>
</dbReference>